<gene>
    <name evidence="1" type="ORF">ABENE_13480</name>
</gene>
<keyword evidence="2" id="KW-1185">Reference proteome</keyword>
<organism evidence="1 2">
    <name type="scientific">Asticcacaulis benevestitus DSM 16100 = ATCC BAA-896</name>
    <dbReference type="NCBI Taxonomy" id="1121022"/>
    <lineage>
        <taxon>Bacteria</taxon>
        <taxon>Pseudomonadati</taxon>
        <taxon>Pseudomonadota</taxon>
        <taxon>Alphaproteobacteria</taxon>
        <taxon>Caulobacterales</taxon>
        <taxon>Caulobacteraceae</taxon>
        <taxon>Asticcacaulis</taxon>
    </lineage>
</organism>
<evidence type="ECO:0000313" key="1">
    <source>
        <dbReference type="EMBL" id="ESQ89751.1"/>
    </source>
</evidence>
<accession>V4PNC7</accession>
<dbReference type="OrthoDB" id="564699at2"/>
<dbReference type="PATRIC" id="fig|1121022.4.peg.2740"/>
<dbReference type="Proteomes" id="UP000017837">
    <property type="component" value="Unassembled WGS sequence"/>
</dbReference>
<dbReference type="EMBL" id="AWGB01000028">
    <property type="protein sequence ID" value="ESQ89751.1"/>
    <property type="molecule type" value="Genomic_DNA"/>
</dbReference>
<protein>
    <submittedName>
        <fullName evidence="1">Uncharacterized protein</fullName>
    </submittedName>
</protein>
<name>V4PNC7_9CAUL</name>
<proteinExistence type="predicted"/>
<sequence>MPSSGGVHPIAYNVLAVKGAVALLSAKPASEGGSGDISLGLNKENDGDTAQILLQKGYSSRAILGLLGDNTLRLKVSPDGAACTTALTAADNGKISARWGIQPPAWPMKSTLGAGGKRVGPIGMTTTSNAAVTANRLYVVPVAVPYDLTAVALNVRVTTGPSGNVRLGIYADNQGPPGGLVVDAGTLTTTTAGALALAISQPLSAGIYWLAAAFNAAPAVNMAVSAAMGHDSASATSATGTGYYRAFTYAALPADESAQVYTALSGTAPALLVG</sequence>
<comment type="caution">
    <text evidence="1">The sequence shown here is derived from an EMBL/GenBank/DDBJ whole genome shotgun (WGS) entry which is preliminary data.</text>
</comment>
<reference evidence="1 2" key="1">
    <citation type="journal article" date="2014" name="Nature">
        <title>Sequential evolution of bacterial morphology by co-option of a developmental regulator.</title>
        <authorList>
            <person name="Jiang C."/>
            <person name="Brown P.J."/>
            <person name="Ducret A."/>
            <person name="Brun Y.V."/>
        </authorList>
    </citation>
    <scope>NUCLEOTIDE SEQUENCE [LARGE SCALE GENOMIC DNA]</scope>
    <source>
        <strain evidence="1 2">DSM 16100</strain>
    </source>
</reference>
<evidence type="ECO:0000313" key="2">
    <source>
        <dbReference type="Proteomes" id="UP000017837"/>
    </source>
</evidence>
<dbReference type="RefSeq" id="WP_018081616.1">
    <property type="nucleotide sequence ID" value="NZ_AQWM01000006.1"/>
</dbReference>
<dbReference type="STRING" id="1121022.GCA_000376105_01952"/>
<dbReference type="AlphaFoldDB" id="V4PNC7"/>